<reference evidence="1 2" key="1">
    <citation type="journal article" date="2021" name="Nat. Plants">
        <title>The Taxus genome provides insights into paclitaxel biosynthesis.</title>
        <authorList>
            <person name="Xiong X."/>
            <person name="Gou J."/>
            <person name="Liao Q."/>
            <person name="Li Y."/>
            <person name="Zhou Q."/>
            <person name="Bi G."/>
            <person name="Li C."/>
            <person name="Du R."/>
            <person name="Wang X."/>
            <person name="Sun T."/>
            <person name="Guo L."/>
            <person name="Liang H."/>
            <person name="Lu P."/>
            <person name="Wu Y."/>
            <person name="Zhang Z."/>
            <person name="Ro D.K."/>
            <person name="Shang Y."/>
            <person name="Huang S."/>
            <person name="Yan J."/>
        </authorList>
    </citation>
    <scope>NUCLEOTIDE SEQUENCE [LARGE SCALE GENOMIC DNA]</scope>
    <source>
        <strain evidence="1">Ta-2019</strain>
    </source>
</reference>
<dbReference type="Proteomes" id="UP000824469">
    <property type="component" value="Unassembled WGS sequence"/>
</dbReference>
<evidence type="ECO:0000313" key="1">
    <source>
        <dbReference type="EMBL" id="KAH9298344.1"/>
    </source>
</evidence>
<evidence type="ECO:0000313" key="2">
    <source>
        <dbReference type="Proteomes" id="UP000824469"/>
    </source>
</evidence>
<organism evidence="1 2">
    <name type="scientific">Taxus chinensis</name>
    <name type="common">Chinese yew</name>
    <name type="synonym">Taxus wallichiana var. chinensis</name>
    <dbReference type="NCBI Taxonomy" id="29808"/>
    <lineage>
        <taxon>Eukaryota</taxon>
        <taxon>Viridiplantae</taxon>
        <taxon>Streptophyta</taxon>
        <taxon>Embryophyta</taxon>
        <taxon>Tracheophyta</taxon>
        <taxon>Spermatophyta</taxon>
        <taxon>Pinopsida</taxon>
        <taxon>Pinidae</taxon>
        <taxon>Conifers II</taxon>
        <taxon>Cupressales</taxon>
        <taxon>Taxaceae</taxon>
        <taxon>Taxus</taxon>
    </lineage>
</organism>
<gene>
    <name evidence="1" type="ORF">KI387_030026</name>
</gene>
<sequence length="85" mass="9059">DAPVPPSLARDAIIEVRAEGPILSVDSYSTGVEYQAYAWGLLDHRPPHSQRSQGGQPPQLVVCLTMRRDAPQGLAGRGARAVGRA</sequence>
<feature type="non-terminal residue" evidence="1">
    <location>
        <position position="1"/>
    </location>
</feature>
<dbReference type="AlphaFoldDB" id="A0AA38FA76"/>
<comment type="caution">
    <text evidence="1">The sequence shown here is derived from an EMBL/GenBank/DDBJ whole genome shotgun (WGS) entry which is preliminary data.</text>
</comment>
<name>A0AA38FA76_TAXCH</name>
<proteinExistence type="predicted"/>
<feature type="non-terminal residue" evidence="1">
    <location>
        <position position="85"/>
    </location>
</feature>
<keyword evidence="2" id="KW-1185">Reference proteome</keyword>
<accession>A0AA38FA76</accession>
<protein>
    <submittedName>
        <fullName evidence="1">Uncharacterized protein</fullName>
    </submittedName>
</protein>
<dbReference type="EMBL" id="JAHRHJ020000010">
    <property type="protein sequence ID" value="KAH9298344.1"/>
    <property type="molecule type" value="Genomic_DNA"/>
</dbReference>